<proteinExistence type="predicted"/>
<keyword evidence="3" id="KW-1185">Reference proteome</keyword>
<dbReference type="Proteomes" id="UP000265520">
    <property type="component" value="Unassembled WGS sequence"/>
</dbReference>
<sequence>MMIEEEDDSFDSCFVSSFIFSTLRIMSTSTGFDEDARQSNDRDGCGGGGGGGVEVMSESAR</sequence>
<organism evidence="2 3">
    <name type="scientific">Trifolium medium</name>
    <dbReference type="NCBI Taxonomy" id="97028"/>
    <lineage>
        <taxon>Eukaryota</taxon>
        <taxon>Viridiplantae</taxon>
        <taxon>Streptophyta</taxon>
        <taxon>Embryophyta</taxon>
        <taxon>Tracheophyta</taxon>
        <taxon>Spermatophyta</taxon>
        <taxon>Magnoliopsida</taxon>
        <taxon>eudicotyledons</taxon>
        <taxon>Gunneridae</taxon>
        <taxon>Pentapetalae</taxon>
        <taxon>rosids</taxon>
        <taxon>fabids</taxon>
        <taxon>Fabales</taxon>
        <taxon>Fabaceae</taxon>
        <taxon>Papilionoideae</taxon>
        <taxon>50 kb inversion clade</taxon>
        <taxon>NPAAA clade</taxon>
        <taxon>Hologalegina</taxon>
        <taxon>IRL clade</taxon>
        <taxon>Trifolieae</taxon>
        <taxon>Trifolium</taxon>
    </lineage>
</organism>
<feature type="non-terminal residue" evidence="2">
    <location>
        <position position="61"/>
    </location>
</feature>
<accession>A0A392SA60</accession>
<evidence type="ECO:0000313" key="2">
    <source>
        <dbReference type="EMBL" id="MCI45781.1"/>
    </source>
</evidence>
<dbReference type="AlphaFoldDB" id="A0A392SA60"/>
<name>A0A392SA60_9FABA</name>
<reference evidence="2 3" key="1">
    <citation type="journal article" date="2018" name="Front. Plant Sci.">
        <title>Red Clover (Trifolium pratense) and Zigzag Clover (T. medium) - A Picture of Genomic Similarities and Differences.</title>
        <authorList>
            <person name="Dluhosova J."/>
            <person name="Istvanek J."/>
            <person name="Nedelnik J."/>
            <person name="Repkova J."/>
        </authorList>
    </citation>
    <scope>NUCLEOTIDE SEQUENCE [LARGE SCALE GENOMIC DNA]</scope>
    <source>
        <strain evidence="3">cv. 10/8</strain>
        <tissue evidence="2">Leaf</tissue>
    </source>
</reference>
<comment type="caution">
    <text evidence="2">The sequence shown here is derived from an EMBL/GenBank/DDBJ whole genome shotgun (WGS) entry which is preliminary data.</text>
</comment>
<evidence type="ECO:0000256" key="1">
    <source>
        <dbReference type="SAM" id="MobiDB-lite"/>
    </source>
</evidence>
<protein>
    <submittedName>
        <fullName evidence="2">Uncharacterized protein</fullName>
    </submittedName>
</protein>
<feature type="compositionally biased region" description="Basic and acidic residues" evidence="1">
    <location>
        <begin position="34"/>
        <end position="44"/>
    </location>
</feature>
<evidence type="ECO:0000313" key="3">
    <source>
        <dbReference type="Proteomes" id="UP000265520"/>
    </source>
</evidence>
<feature type="region of interest" description="Disordered" evidence="1">
    <location>
        <begin position="31"/>
        <end position="61"/>
    </location>
</feature>
<dbReference type="EMBL" id="LXQA010348548">
    <property type="protein sequence ID" value="MCI45781.1"/>
    <property type="molecule type" value="Genomic_DNA"/>
</dbReference>